<sequence>MGTLEGFSGSGGNGGLNLQHDRMASISKCDLTQSVEDPEHGISSTRLLVRVAHIRGSPLAKAARPGYG</sequence>
<dbReference type="AlphaFoldDB" id="A0AAW2M6B1"/>
<protein>
    <submittedName>
        <fullName evidence="1">Uncharacterized protein</fullName>
    </submittedName>
</protein>
<reference evidence="1" key="2">
    <citation type="journal article" date="2024" name="Plant">
        <title>Genomic evolution and insights into agronomic trait innovations of Sesamum species.</title>
        <authorList>
            <person name="Miao H."/>
            <person name="Wang L."/>
            <person name="Qu L."/>
            <person name="Liu H."/>
            <person name="Sun Y."/>
            <person name="Le M."/>
            <person name="Wang Q."/>
            <person name="Wei S."/>
            <person name="Zheng Y."/>
            <person name="Lin W."/>
            <person name="Duan Y."/>
            <person name="Cao H."/>
            <person name="Xiong S."/>
            <person name="Wang X."/>
            <person name="Wei L."/>
            <person name="Li C."/>
            <person name="Ma Q."/>
            <person name="Ju M."/>
            <person name="Zhao R."/>
            <person name="Li G."/>
            <person name="Mu C."/>
            <person name="Tian Q."/>
            <person name="Mei H."/>
            <person name="Zhang T."/>
            <person name="Gao T."/>
            <person name="Zhang H."/>
        </authorList>
    </citation>
    <scope>NUCLEOTIDE SEQUENCE</scope>
    <source>
        <strain evidence="1">G01</strain>
    </source>
</reference>
<dbReference type="EMBL" id="JACGWK010000011">
    <property type="protein sequence ID" value="KAL0327032.1"/>
    <property type="molecule type" value="Genomic_DNA"/>
</dbReference>
<organism evidence="1">
    <name type="scientific">Sesamum angustifolium</name>
    <dbReference type="NCBI Taxonomy" id="2727405"/>
    <lineage>
        <taxon>Eukaryota</taxon>
        <taxon>Viridiplantae</taxon>
        <taxon>Streptophyta</taxon>
        <taxon>Embryophyta</taxon>
        <taxon>Tracheophyta</taxon>
        <taxon>Spermatophyta</taxon>
        <taxon>Magnoliopsida</taxon>
        <taxon>eudicotyledons</taxon>
        <taxon>Gunneridae</taxon>
        <taxon>Pentapetalae</taxon>
        <taxon>asterids</taxon>
        <taxon>lamiids</taxon>
        <taxon>Lamiales</taxon>
        <taxon>Pedaliaceae</taxon>
        <taxon>Sesamum</taxon>
    </lineage>
</organism>
<proteinExistence type="predicted"/>
<gene>
    <name evidence="1" type="ORF">Sangu_1781200</name>
</gene>
<evidence type="ECO:0000313" key="1">
    <source>
        <dbReference type="EMBL" id="KAL0327032.1"/>
    </source>
</evidence>
<reference evidence="1" key="1">
    <citation type="submission" date="2020-06" db="EMBL/GenBank/DDBJ databases">
        <authorList>
            <person name="Li T."/>
            <person name="Hu X."/>
            <person name="Zhang T."/>
            <person name="Song X."/>
            <person name="Zhang H."/>
            <person name="Dai N."/>
            <person name="Sheng W."/>
            <person name="Hou X."/>
            <person name="Wei L."/>
        </authorList>
    </citation>
    <scope>NUCLEOTIDE SEQUENCE</scope>
    <source>
        <strain evidence="1">G01</strain>
        <tissue evidence="1">Leaf</tissue>
    </source>
</reference>
<comment type="caution">
    <text evidence="1">The sequence shown here is derived from an EMBL/GenBank/DDBJ whole genome shotgun (WGS) entry which is preliminary data.</text>
</comment>
<name>A0AAW2M6B1_9LAMI</name>
<accession>A0AAW2M6B1</accession>